<feature type="transmembrane region" description="Helical" evidence="8">
    <location>
        <begin position="96"/>
        <end position="115"/>
    </location>
</feature>
<evidence type="ECO:0000256" key="1">
    <source>
        <dbReference type="ARBA" id="ARBA00004141"/>
    </source>
</evidence>
<evidence type="ECO:0000256" key="6">
    <source>
        <dbReference type="ARBA" id="ARBA00023136"/>
    </source>
</evidence>
<feature type="region of interest" description="Disordered" evidence="7">
    <location>
        <begin position="1"/>
        <end position="23"/>
    </location>
</feature>
<dbReference type="Pfam" id="PF01694">
    <property type="entry name" value="Rhomboid"/>
    <property type="match status" value="1"/>
</dbReference>
<dbReference type="KEGG" id="abaw:D5400_13355"/>
<gene>
    <name evidence="10" type="ORF">D5400_13355</name>
</gene>
<sequence length="248" mass="26906">MTNDNGSVAPGEPFGAAPEPERRSEPVFNLPRVVVVALGLLWAIHLIRVGLLGRIQDLGLLLETAFIPLRYAVPLTDQSPAWLWSPVTYSLLHGSFAHIIVNSLWLVAFGAIVARRIGTTRFVLFWVASAVAAVALHLALHWGDDVPVIGASGVVSGLMGAAARFAFPQSGRFRREKAHFLPRLSVVESLSNRTVLVYVGLWFGINALAAFGFGSDPTGTTQIAWEAHIGGFLFGFLGFAFFDRRSWA</sequence>
<protein>
    <submittedName>
        <fullName evidence="10">Rhomboid family intramembrane serine protease</fullName>
    </submittedName>
</protein>
<keyword evidence="4 8" id="KW-0812">Transmembrane</keyword>
<feature type="transmembrane region" description="Helical" evidence="8">
    <location>
        <begin position="122"/>
        <end position="142"/>
    </location>
</feature>
<dbReference type="PANTHER" id="PTHR43066">
    <property type="entry name" value="RHOMBOID-RELATED PROTEIN"/>
    <property type="match status" value="1"/>
</dbReference>
<dbReference type="GO" id="GO:0016020">
    <property type="term" value="C:membrane"/>
    <property type="evidence" value="ECO:0007669"/>
    <property type="project" value="UniProtKB-SubCell"/>
</dbReference>
<dbReference type="SUPFAM" id="SSF144091">
    <property type="entry name" value="Rhomboid-like"/>
    <property type="match status" value="1"/>
</dbReference>
<evidence type="ECO:0000256" key="3">
    <source>
        <dbReference type="ARBA" id="ARBA00022519"/>
    </source>
</evidence>
<proteinExistence type="predicted"/>
<name>A0A3S9B5C0_9HYPH</name>
<dbReference type="Proteomes" id="UP000268192">
    <property type="component" value="Chromosome"/>
</dbReference>
<keyword evidence="5 8" id="KW-1133">Transmembrane helix</keyword>
<reference evidence="10 11" key="1">
    <citation type="submission" date="2018-09" db="EMBL/GenBank/DDBJ databases">
        <title>Marinorhizobium profundi gen. nov., sp. nov., isolated from a deep-sea sediment sample from the New Britain Trench and proposal of Marinorhizobiaceae fam. nov. in the order Rhizobiales of the class Alphaproteobacteria.</title>
        <authorList>
            <person name="Cao J."/>
        </authorList>
    </citation>
    <scope>NUCLEOTIDE SEQUENCE [LARGE SCALE GENOMIC DNA]</scope>
    <source>
        <strain evidence="10 11">WS11</strain>
    </source>
</reference>
<keyword evidence="2" id="KW-1003">Cell membrane</keyword>
<comment type="subcellular location">
    <subcellularLocation>
        <location evidence="1">Membrane</location>
        <topology evidence="1">Multi-pass membrane protein</topology>
    </subcellularLocation>
</comment>
<feature type="compositionally biased region" description="Low complexity" evidence="7">
    <location>
        <begin position="9"/>
        <end position="18"/>
    </location>
</feature>
<accession>A0A3S9B5C0</accession>
<evidence type="ECO:0000259" key="9">
    <source>
        <dbReference type="Pfam" id="PF01694"/>
    </source>
</evidence>
<dbReference type="EMBL" id="CP032509">
    <property type="protein sequence ID" value="AZN72129.1"/>
    <property type="molecule type" value="Genomic_DNA"/>
</dbReference>
<dbReference type="AlphaFoldDB" id="A0A3S9B5C0"/>
<feature type="transmembrane region" description="Helical" evidence="8">
    <location>
        <begin position="30"/>
        <end position="51"/>
    </location>
</feature>
<dbReference type="PANTHER" id="PTHR43066:SF26">
    <property type="entry name" value="RHOMBOID PROTEASE GLPG"/>
    <property type="match status" value="1"/>
</dbReference>
<evidence type="ECO:0000256" key="2">
    <source>
        <dbReference type="ARBA" id="ARBA00022475"/>
    </source>
</evidence>
<dbReference type="GO" id="GO:0004252">
    <property type="term" value="F:serine-type endopeptidase activity"/>
    <property type="evidence" value="ECO:0007669"/>
    <property type="project" value="InterPro"/>
</dbReference>
<keyword evidence="11" id="KW-1185">Reference proteome</keyword>
<dbReference type="RefSeq" id="WP_126010446.1">
    <property type="nucleotide sequence ID" value="NZ_CP032509.1"/>
</dbReference>
<dbReference type="InterPro" id="IPR035952">
    <property type="entry name" value="Rhomboid-like_sf"/>
</dbReference>
<dbReference type="InterPro" id="IPR022764">
    <property type="entry name" value="Peptidase_S54_rhomboid_dom"/>
</dbReference>
<organism evidence="10 11">
    <name type="scientific">Georhizobium profundi</name>
    <dbReference type="NCBI Taxonomy" id="2341112"/>
    <lineage>
        <taxon>Bacteria</taxon>
        <taxon>Pseudomonadati</taxon>
        <taxon>Pseudomonadota</taxon>
        <taxon>Alphaproteobacteria</taxon>
        <taxon>Hyphomicrobiales</taxon>
        <taxon>Rhizobiaceae</taxon>
        <taxon>Georhizobium</taxon>
    </lineage>
</organism>
<keyword evidence="10" id="KW-0378">Hydrolase</keyword>
<feature type="transmembrane region" description="Helical" evidence="8">
    <location>
        <begin position="195"/>
        <end position="213"/>
    </location>
</feature>
<evidence type="ECO:0000256" key="8">
    <source>
        <dbReference type="SAM" id="Phobius"/>
    </source>
</evidence>
<evidence type="ECO:0000256" key="7">
    <source>
        <dbReference type="SAM" id="MobiDB-lite"/>
    </source>
</evidence>
<evidence type="ECO:0000313" key="11">
    <source>
        <dbReference type="Proteomes" id="UP000268192"/>
    </source>
</evidence>
<dbReference type="OrthoDB" id="9797190at2"/>
<keyword evidence="6 8" id="KW-0472">Membrane</keyword>
<evidence type="ECO:0000256" key="4">
    <source>
        <dbReference type="ARBA" id="ARBA00022692"/>
    </source>
</evidence>
<evidence type="ECO:0000256" key="5">
    <source>
        <dbReference type="ARBA" id="ARBA00022989"/>
    </source>
</evidence>
<dbReference type="Gene3D" id="1.20.1540.10">
    <property type="entry name" value="Rhomboid-like"/>
    <property type="match status" value="1"/>
</dbReference>
<keyword evidence="10" id="KW-0645">Protease</keyword>
<feature type="transmembrane region" description="Helical" evidence="8">
    <location>
        <begin position="225"/>
        <end position="242"/>
    </location>
</feature>
<feature type="domain" description="Peptidase S54 rhomboid" evidence="9">
    <location>
        <begin position="83"/>
        <end position="237"/>
    </location>
</feature>
<keyword evidence="3" id="KW-0997">Cell inner membrane</keyword>
<evidence type="ECO:0000313" key="10">
    <source>
        <dbReference type="EMBL" id="AZN72129.1"/>
    </source>
</evidence>
<feature type="transmembrane region" description="Helical" evidence="8">
    <location>
        <begin position="148"/>
        <end position="167"/>
    </location>
</feature>
<dbReference type="GO" id="GO:0006508">
    <property type="term" value="P:proteolysis"/>
    <property type="evidence" value="ECO:0007669"/>
    <property type="project" value="UniProtKB-KW"/>
</dbReference>